<proteinExistence type="predicted"/>
<organism evidence="1 2">
    <name type="scientific">Mucilaginibacter pineti</name>
    <dbReference type="NCBI Taxonomy" id="1391627"/>
    <lineage>
        <taxon>Bacteria</taxon>
        <taxon>Pseudomonadati</taxon>
        <taxon>Bacteroidota</taxon>
        <taxon>Sphingobacteriia</taxon>
        <taxon>Sphingobacteriales</taxon>
        <taxon>Sphingobacteriaceae</taxon>
        <taxon>Mucilaginibacter</taxon>
    </lineage>
</organism>
<sequence length="142" mass="15928">MKKYTSIFFLFALAIGCKKKEQLKESTWTANGETFTAVAKPSLGKAIAVLASDDAHNRFSIAFNAPYFPTEGTLTLGTPAADGDVNVNFYYHDVFYIQLNSNTTVNVSLFNNKTHYTLPPLWFFNYYNHADSVLIAGDFYEP</sequence>
<accession>A0A1G7GD54</accession>
<dbReference type="PROSITE" id="PS51257">
    <property type="entry name" value="PROKAR_LIPOPROTEIN"/>
    <property type="match status" value="1"/>
</dbReference>
<dbReference type="Proteomes" id="UP000199072">
    <property type="component" value="Unassembled WGS sequence"/>
</dbReference>
<name>A0A1G7GD54_9SPHI</name>
<dbReference type="EMBL" id="FNAI01000010">
    <property type="protein sequence ID" value="SDE86005.1"/>
    <property type="molecule type" value="Genomic_DNA"/>
</dbReference>
<protein>
    <submittedName>
        <fullName evidence="1">Uncharacterized protein</fullName>
    </submittedName>
</protein>
<dbReference type="RefSeq" id="WP_091151937.1">
    <property type="nucleotide sequence ID" value="NZ_FNAI01000010.1"/>
</dbReference>
<evidence type="ECO:0000313" key="1">
    <source>
        <dbReference type="EMBL" id="SDE86005.1"/>
    </source>
</evidence>
<evidence type="ECO:0000313" key="2">
    <source>
        <dbReference type="Proteomes" id="UP000199072"/>
    </source>
</evidence>
<dbReference type="AlphaFoldDB" id="A0A1G7GD54"/>
<dbReference type="OrthoDB" id="1121673at2"/>
<keyword evidence="2" id="KW-1185">Reference proteome</keyword>
<gene>
    <name evidence="1" type="ORF">SAMN05216464_11086</name>
</gene>
<reference evidence="1 2" key="1">
    <citation type="submission" date="2016-10" db="EMBL/GenBank/DDBJ databases">
        <authorList>
            <person name="de Groot N.N."/>
        </authorList>
    </citation>
    <scope>NUCLEOTIDE SEQUENCE [LARGE SCALE GENOMIC DNA]</scope>
    <source>
        <strain evidence="1 2">47C3B</strain>
    </source>
</reference>